<reference evidence="1 2" key="2">
    <citation type="journal article" date="2010" name="Stand. Genomic Sci.">
        <title>Complete genome sequence of Sebaldella termitidis type strain (NCTC 11300).</title>
        <authorList>
            <person name="Harmon-Smith M."/>
            <person name="Celia L."/>
            <person name="Chertkov O."/>
            <person name="Lapidus A."/>
            <person name="Copeland A."/>
            <person name="Glavina Del Rio T."/>
            <person name="Nolan M."/>
            <person name="Lucas S."/>
            <person name="Tice H."/>
            <person name="Cheng J.F."/>
            <person name="Han C."/>
            <person name="Detter J.C."/>
            <person name="Bruce D."/>
            <person name="Goodwin L."/>
            <person name="Pitluck S."/>
            <person name="Pati A."/>
            <person name="Liolios K."/>
            <person name="Ivanova N."/>
            <person name="Mavromatis K."/>
            <person name="Mikhailova N."/>
            <person name="Chen A."/>
            <person name="Palaniappan K."/>
            <person name="Land M."/>
            <person name="Hauser L."/>
            <person name="Chang Y.J."/>
            <person name="Jeffries C.D."/>
            <person name="Brettin T."/>
            <person name="Goker M."/>
            <person name="Beck B."/>
            <person name="Bristow J."/>
            <person name="Eisen J.A."/>
            <person name="Markowitz V."/>
            <person name="Hugenholtz P."/>
            <person name="Kyrpides N.C."/>
            <person name="Klenk H.P."/>
            <person name="Chen F."/>
        </authorList>
    </citation>
    <scope>NUCLEOTIDE SEQUENCE [LARGE SCALE GENOMIC DNA]</scope>
    <source>
        <strain evidence="2">ATCC 33386 / NCTC 11300</strain>
    </source>
</reference>
<dbReference type="HOGENOM" id="CLU_3239448_0_0_0"/>
<dbReference type="STRING" id="526218.Sterm_1396"/>
<dbReference type="KEGG" id="str:Sterm_1396"/>
<accession>D1AHM5</accession>
<evidence type="ECO:0000313" key="1">
    <source>
        <dbReference type="EMBL" id="ACZ08259.1"/>
    </source>
</evidence>
<protein>
    <submittedName>
        <fullName evidence="1">Uncharacterized protein</fullName>
    </submittedName>
</protein>
<sequence>MEKVYVVKTESGEITLNDEADAWRVYDELRKYCLASEPEERRL</sequence>
<dbReference type="EMBL" id="CP001739">
    <property type="protein sequence ID" value="ACZ08259.1"/>
    <property type="molecule type" value="Genomic_DNA"/>
</dbReference>
<gene>
    <name evidence="1" type="ordered locus">Sterm_1396</name>
</gene>
<dbReference type="AlphaFoldDB" id="D1AHM5"/>
<dbReference type="Proteomes" id="UP000000845">
    <property type="component" value="Chromosome"/>
</dbReference>
<name>D1AHM5_SEBTE</name>
<keyword evidence="2" id="KW-1185">Reference proteome</keyword>
<dbReference type="RefSeq" id="WP_012860855.1">
    <property type="nucleotide sequence ID" value="NC_013517.1"/>
</dbReference>
<proteinExistence type="predicted"/>
<reference evidence="2" key="1">
    <citation type="submission" date="2009-09" db="EMBL/GenBank/DDBJ databases">
        <title>The complete chromosome of Sebaldella termitidis ATCC 33386.</title>
        <authorList>
            <consortium name="US DOE Joint Genome Institute (JGI-PGF)"/>
            <person name="Lucas S."/>
            <person name="Copeland A."/>
            <person name="Lapidus A."/>
            <person name="Glavina del Rio T."/>
            <person name="Dalin E."/>
            <person name="Tice H."/>
            <person name="Bruce D."/>
            <person name="Goodwin L."/>
            <person name="Pitluck S."/>
            <person name="Kyrpides N."/>
            <person name="Mavromatis K."/>
            <person name="Ivanova N."/>
            <person name="Mikhailova N."/>
            <person name="Sims D."/>
            <person name="Meincke L."/>
            <person name="Brettin T."/>
            <person name="Detter J.C."/>
            <person name="Han C."/>
            <person name="Larimer F."/>
            <person name="Land M."/>
            <person name="Hauser L."/>
            <person name="Markowitz V."/>
            <person name="Cheng J.F."/>
            <person name="Hugenholtz P."/>
            <person name="Woyke T."/>
            <person name="Wu D."/>
            <person name="Eisen J.A."/>
        </authorList>
    </citation>
    <scope>NUCLEOTIDE SEQUENCE [LARGE SCALE GENOMIC DNA]</scope>
    <source>
        <strain evidence="2">ATCC 33386 / NCTC 11300</strain>
    </source>
</reference>
<evidence type="ECO:0000313" key="2">
    <source>
        <dbReference type="Proteomes" id="UP000000845"/>
    </source>
</evidence>
<organism evidence="1 2">
    <name type="scientific">Sebaldella termitidis (strain ATCC 33386 / NCTC 11300)</name>
    <dbReference type="NCBI Taxonomy" id="526218"/>
    <lineage>
        <taxon>Bacteria</taxon>
        <taxon>Fusobacteriati</taxon>
        <taxon>Fusobacteriota</taxon>
        <taxon>Fusobacteriia</taxon>
        <taxon>Fusobacteriales</taxon>
        <taxon>Leptotrichiaceae</taxon>
        <taxon>Sebaldella</taxon>
    </lineage>
</organism>